<reference evidence="1" key="1">
    <citation type="journal article" date="2023" name="Plant J.">
        <title>Genome sequences and population genomics provide insights into the demographic history, inbreeding, and mutation load of two 'living fossil' tree species of Dipteronia.</title>
        <authorList>
            <person name="Feng Y."/>
            <person name="Comes H.P."/>
            <person name="Chen J."/>
            <person name="Zhu S."/>
            <person name="Lu R."/>
            <person name="Zhang X."/>
            <person name="Li P."/>
            <person name="Qiu J."/>
            <person name="Olsen K.M."/>
            <person name="Qiu Y."/>
        </authorList>
    </citation>
    <scope>NUCLEOTIDE SEQUENCE</scope>
    <source>
        <strain evidence="1">KIB01</strain>
    </source>
</reference>
<dbReference type="Proteomes" id="UP001280121">
    <property type="component" value="Unassembled WGS sequence"/>
</dbReference>
<protein>
    <submittedName>
        <fullName evidence="1">Uncharacterized protein</fullName>
    </submittedName>
</protein>
<name>A0AAD9TM26_9ROSI</name>
<evidence type="ECO:0000313" key="1">
    <source>
        <dbReference type="EMBL" id="KAK2638277.1"/>
    </source>
</evidence>
<dbReference type="AlphaFoldDB" id="A0AAD9TM26"/>
<accession>A0AAD9TM26</accession>
<dbReference type="EMBL" id="JANJYI010000008">
    <property type="protein sequence ID" value="KAK2638277.1"/>
    <property type="molecule type" value="Genomic_DNA"/>
</dbReference>
<comment type="caution">
    <text evidence="1">The sequence shown here is derived from an EMBL/GenBank/DDBJ whole genome shotgun (WGS) entry which is preliminary data.</text>
</comment>
<proteinExistence type="predicted"/>
<gene>
    <name evidence="1" type="ORF">Ddye_026072</name>
</gene>
<organism evidence="1 2">
    <name type="scientific">Dipteronia dyeriana</name>
    <dbReference type="NCBI Taxonomy" id="168575"/>
    <lineage>
        <taxon>Eukaryota</taxon>
        <taxon>Viridiplantae</taxon>
        <taxon>Streptophyta</taxon>
        <taxon>Embryophyta</taxon>
        <taxon>Tracheophyta</taxon>
        <taxon>Spermatophyta</taxon>
        <taxon>Magnoliopsida</taxon>
        <taxon>eudicotyledons</taxon>
        <taxon>Gunneridae</taxon>
        <taxon>Pentapetalae</taxon>
        <taxon>rosids</taxon>
        <taxon>malvids</taxon>
        <taxon>Sapindales</taxon>
        <taxon>Sapindaceae</taxon>
        <taxon>Hippocastanoideae</taxon>
        <taxon>Acereae</taxon>
        <taxon>Dipteronia</taxon>
    </lineage>
</organism>
<keyword evidence="2" id="KW-1185">Reference proteome</keyword>
<evidence type="ECO:0000313" key="2">
    <source>
        <dbReference type="Proteomes" id="UP001280121"/>
    </source>
</evidence>
<sequence>MEVSDLFSEIELRTRDPSIQKDFHTNGLSNLKLVMKSYAQAISSVIAPVSSAPKKKGDYVAIKVNPKAYEERLKLCSYSLIGRVILSKGEEPWKVLTLKEKLQSFWKLNSQWRLISLGRGFFQILLNYEEDKAKV</sequence>